<dbReference type="EMBL" id="BNAF01000001">
    <property type="protein sequence ID" value="GHE23045.1"/>
    <property type="molecule type" value="Genomic_DNA"/>
</dbReference>
<dbReference type="Pfam" id="PF09822">
    <property type="entry name" value="ABC_transp_aux"/>
    <property type="match status" value="1"/>
</dbReference>
<dbReference type="PANTHER" id="PTHR37305">
    <property type="entry name" value="INTEGRAL MEMBRANE PROTEIN-RELATED"/>
    <property type="match status" value="1"/>
</dbReference>
<gene>
    <name evidence="4" type="ORF">GCM10017764_00130</name>
</gene>
<evidence type="ECO:0008006" key="6">
    <source>
        <dbReference type="Google" id="ProtNLM"/>
    </source>
</evidence>
<accession>A0ABQ3HS66</accession>
<protein>
    <recommendedName>
        <fullName evidence="6">ABC-type uncharacterized transport system domain-containing protein</fullName>
    </recommendedName>
</protein>
<dbReference type="InterPro" id="IPR019863">
    <property type="entry name" value="Motility-assoc_ABC-rel_GldG"/>
</dbReference>
<feature type="transmembrane region" description="Helical" evidence="1">
    <location>
        <begin position="99"/>
        <end position="124"/>
    </location>
</feature>
<evidence type="ECO:0000313" key="5">
    <source>
        <dbReference type="Proteomes" id="UP000620550"/>
    </source>
</evidence>
<dbReference type="Pfam" id="PF23357">
    <property type="entry name" value="DUF7088"/>
    <property type="match status" value="1"/>
</dbReference>
<keyword evidence="1" id="KW-0472">Membrane</keyword>
<name>A0ABQ3HS66_9SPHI</name>
<feature type="transmembrane region" description="Helical" evidence="1">
    <location>
        <begin position="136"/>
        <end position="156"/>
    </location>
</feature>
<keyword evidence="5" id="KW-1185">Reference proteome</keyword>
<organism evidence="4 5">
    <name type="scientific">Sphingobacterium griseoflavum</name>
    <dbReference type="NCBI Taxonomy" id="1474952"/>
    <lineage>
        <taxon>Bacteria</taxon>
        <taxon>Pseudomonadati</taxon>
        <taxon>Bacteroidota</taxon>
        <taxon>Sphingobacteriia</taxon>
        <taxon>Sphingobacteriales</taxon>
        <taxon>Sphingobacteriaceae</taxon>
        <taxon>Sphingobacterium</taxon>
    </lineage>
</organism>
<feature type="transmembrane region" description="Helical" evidence="1">
    <location>
        <begin position="12"/>
        <end position="36"/>
    </location>
</feature>
<feature type="domain" description="DUF7088" evidence="3">
    <location>
        <begin position="276"/>
        <end position="385"/>
    </location>
</feature>
<evidence type="ECO:0000313" key="4">
    <source>
        <dbReference type="EMBL" id="GHE23045.1"/>
    </source>
</evidence>
<dbReference type="Pfam" id="PF12679">
    <property type="entry name" value="ABC2_membrane_2"/>
    <property type="match status" value="1"/>
</dbReference>
<dbReference type="InterPro" id="IPR019196">
    <property type="entry name" value="ABC_transp_unknown"/>
</dbReference>
<evidence type="ECO:0000259" key="2">
    <source>
        <dbReference type="Pfam" id="PF09822"/>
    </source>
</evidence>
<feature type="transmembrane region" description="Helical" evidence="1">
    <location>
        <begin position="163"/>
        <end position="181"/>
    </location>
</feature>
<comment type="caution">
    <text evidence="4">The sequence shown here is derived from an EMBL/GenBank/DDBJ whole genome shotgun (WGS) entry which is preliminary data.</text>
</comment>
<feature type="transmembrane region" description="Helical" evidence="1">
    <location>
        <begin position="250"/>
        <end position="268"/>
    </location>
</feature>
<keyword evidence="1" id="KW-1133">Transmembrane helix</keyword>
<feature type="transmembrane region" description="Helical" evidence="1">
    <location>
        <begin position="48"/>
        <end position="67"/>
    </location>
</feature>
<dbReference type="RefSeq" id="WP_189624561.1">
    <property type="nucleotide sequence ID" value="NZ_BNAF01000001.1"/>
</dbReference>
<evidence type="ECO:0000256" key="1">
    <source>
        <dbReference type="SAM" id="Phobius"/>
    </source>
</evidence>
<proteinExistence type="predicted"/>
<dbReference type="PANTHER" id="PTHR37305:SF1">
    <property type="entry name" value="MEMBRANE PROTEIN"/>
    <property type="match status" value="1"/>
</dbReference>
<evidence type="ECO:0000259" key="3">
    <source>
        <dbReference type="Pfam" id="PF23357"/>
    </source>
</evidence>
<reference evidence="5" key="1">
    <citation type="journal article" date="2019" name="Int. J. Syst. Evol. Microbiol.">
        <title>The Global Catalogue of Microorganisms (GCM) 10K type strain sequencing project: providing services to taxonomists for standard genome sequencing and annotation.</title>
        <authorList>
            <consortium name="The Broad Institute Genomics Platform"/>
            <consortium name="The Broad Institute Genome Sequencing Center for Infectious Disease"/>
            <person name="Wu L."/>
            <person name="Ma J."/>
        </authorList>
    </citation>
    <scope>NUCLEOTIDE SEQUENCE [LARGE SCALE GENOMIC DNA]</scope>
    <source>
        <strain evidence="5">CGMCC 1.12966</strain>
    </source>
</reference>
<sequence length="803" mass="89357">MINIFKKEIYSFFNSLVGYLAIAIFLLASGLLAWIFPSTSIIDGGYASLHSFFAVAPYLFLFLIPAIGARSIAGEKEAGTFDLLFSRPNTLFQIVAGKYLGIVGIAVLSILPTTIYACTIYLLASPTGNIDIGATLGSYLGLFFLACTYAAIAIFCSSLAKNAIVAFLLAVFALFFAYYGLEAMGDLLSFEAGTAFIKKLGLQAHYTSISRGVLDLADLIYFFSVSALFIIFTVGHLGRHFRKRSKTLTWYTATLLAYFLLNQQYFSYSIRLDLTEDRRFSISEATKEVLQGMEAPVHITIFLDGDLPNGFNELKRAAMDMASDLKSYAPGKLDYTLIDPLEGSQAEQQAFADALLSRGIQPTNLRVKTDQGWSQKLIFPTAVIRSGTQEILVNLLQQKQSVSPEEAINNSIQNLAYAFTAALKKANSQEPPFVGFTEGHGEPSDLELYDAMQCLAADGHQVGRVNLDSVTYASLDQLKLLFIVKPTSAFKESHKYKIDYFVRHGGRVVWAIDQVDASLHHLQKTGSQPLIARSLNLDDQLFMYGVRLNDELIADLQCGQIPITVGAMSGQPQIALAPWYFFPIVTPTSSHPIVRNLDGIRTEFVGTLDTVGSPSIKKNIILTSSAFAKRWRVPASISLQMVEEEPDPKKFHTHPYPVAVLLSGEFPYLFENRAAPSDIAEPIDLTNIHHTSKMLVFADADWLINQIDSKDQSPYPLGWDRYMERQFANKAFLQNTVDYLLHDDSLIGLRNRSVKLRLLNPVKIKEQKLMWQLVNVAAPILLLSVIALAQQQFRRRKFGKARR</sequence>
<feature type="domain" description="ABC-type uncharacterised transport system" evidence="2">
    <location>
        <begin position="434"/>
        <end position="735"/>
    </location>
</feature>
<feature type="transmembrane region" description="Helical" evidence="1">
    <location>
        <begin position="769"/>
        <end position="789"/>
    </location>
</feature>
<dbReference type="NCBIfam" id="TIGR03521">
    <property type="entry name" value="GldG"/>
    <property type="match status" value="1"/>
</dbReference>
<dbReference type="InterPro" id="IPR055396">
    <property type="entry name" value="DUF7088"/>
</dbReference>
<dbReference type="Proteomes" id="UP000620550">
    <property type="component" value="Unassembled WGS sequence"/>
</dbReference>
<keyword evidence="1" id="KW-0812">Transmembrane</keyword>
<feature type="transmembrane region" description="Helical" evidence="1">
    <location>
        <begin position="219"/>
        <end position="238"/>
    </location>
</feature>